<protein>
    <submittedName>
        <fullName evidence="2">Uncharacterized protein</fullName>
    </submittedName>
</protein>
<name>A0A9X9M3V8_GULGU</name>
<evidence type="ECO:0000313" key="2">
    <source>
        <dbReference type="EMBL" id="VCX31570.1"/>
    </source>
</evidence>
<proteinExistence type="predicted"/>
<gene>
    <name evidence="2" type="ORF">BN2614_LOCUS3</name>
</gene>
<feature type="chain" id="PRO_5040968113" evidence="1">
    <location>
        <begin position="26"/>
        <end position="49"/>
    </location>
</feature>
<keyword evidence="1" id="KW-0732">Signal</keyword>
<accession>A0A9X9M3V8</accession>
<sequence>MVSHFMGSFSVLGSLLLLGLQLVCPQPSTEHRKVPQRMAAAQGVPEDSG</sequence>
<comment type="caution">
    <text evidence="2">The sequence shown here is derived from an EMBL/GenBank/DDBJ whole genome shotgun (WGS) entry which is preliminary data.</text>
</comment>
<dbReference type="AlphaFoldDB" id="A0A9X9M3V8"/>
<evidence type="ECO:0000313" key="3">
    <source>
        <dbReference type="Proteomes" id="UP000269945"/>
    </source>
</evidence>
<dbReference type="Proteomes" id="UP000269945">
    <property type="component" value="Unassembled WGS sequence"/>
</dbReference>
<organism evidence="2 3">
    <name type="scientific">Gulo gulo</name>
    <name type="common">Wolverine</name>
    <name type="synonym">Gluton</name>
    <dbReference type="NCBI Taxonomy" id="48420"/>
    <lineage>
        <taxon>Eukaryota</taxon>
        <taxon>Metazoa</taxon>
        <taxon>Chordata</taxon>
        <taxon>Craniata</taxon>
        <taxon>Vertebrata</taxon>
        <taxon>Euteleostomi</taxon>
        <taxon>Mammalia</taxon>
        <taxon>Eutheria</taxon>
        <taxon>Laurasiatheria</taxon>
        <taxon>Carnivora</taxon>
        <taxon>Caniformia</taxon>
        <taxon>Musteloidea</taxon>
        <taxon>Mustelidae</taxon>
        <taxon>Guloninae</taxon>
        <taxon>Gulo</taxon>
    </lineage>
</organism>
<evidence type="ECO:0000256" key="1">
    <source>
        <dbReference type="SAM" id="SignalP"/>
    </source>
</evidence>
<feature type="non-terminal residue" evidence="2">
    <location>
        <position position="49"/>
    </location>
</feature>
<reference evidence="2 3" key="1">
    <citation type="submission" date="2018-10" db="EMBL/GenBank/DDBJ databases">
        <authorList>
            <person name="Ekblom R."/>
            <person name="Jareborg N."/>
        </authorList>
    </citation>
    <scope>NUCLEOTIDE SEQUENCE [LARGE SCALE GENOMIC DNA]</scope>
    <source>
        <tissue evidence="2">Muscle</tissue>
    </source>
</reference>
<dbReference type="EMBL" id="CYRY02041720">
    <property type="protein sequence ID" value="VCX31570.1"/>
    <property type="molecule type" value="Genomic_DNA"/>
</dbReference>
<keyword evidence="3" id="KW-1185">Reference proteome</keyword>
<feature type="signal peptide" evidence="1">
    <location>
        <begin position="1"/>
        <end position="25"/>
    </location>
</feature>